<feature type="region of interest" description="Disordered" evidence="1">
    <location>
        <begin position="1"/>
        <end position="33"/>
    </location>
</feature>
<protein>
    <submittedName>
        <fullName evidence="2">Uncharacterized protein</fullName>
    </submittedName>
</protein>
<sequence>MPKVTGTLPSSDDKAKGDDSDEEKGDDSDDDVMKVGAVRALCSSTRSKPWKLSSQPSCARTFYVGVTQAVATAKMRTSRQCPGGAKAECVRPGSLPSISGALVGVEPPKGDVFSGSLFPLVDAPPPSNGSRRPTNRSSRHPPPGSAGGRARATARVHMVSEGRRRERSKRGSGYLTLRPGRYSSNTDALAETTQGNSSSVCPQEPAVPDPSSQPTDGGLGSMYEDSFAFLNQFGSLYSPSFPTGSLSFPAEDSLDLASYGGHDWPAIMGRNVGNTILPLSGDAFGDGTAFDLGDDFWGGNGFGIGGDMRVGIGENFVFGSEFLQGFGNGL</sequence>
<dbReference type="AlphaFoldDB" id="A0A8H6M0C7"/>
<feature type="region of interest" description="Disordered" evidence="1">
    <location>
        <begin position="116"/>
        <end position="220"/>
    </location>
</feature>
<accession>A0A8H6M0C7</accession>
<reference evidence="2 3" key="1">
    <citation type="submission" date="2020-07" db="EMBL/GenBank/DDBJ databases">
        <title>Comparative genomics of pyrophilous fungi reveals a link between fire events and developmental genes.</title>
        <authorList>
            <consortium name="DOE Joint Genome Institute"/>
            <person name="Steindorff A.S."/>
            <person name="Carver A."/>
            <person name="Calhoun S."/>
            <person name="Stillman K."/>
            <person name="Liu H."/>
            <person name="Lipzen A."/>
            <person name="Pangilinan J."/>
            <person name="Labutti K."/>
            <person name="Bruns T.D."/>
            <person name="Grigoriev I.V."/>
        </authorList>
    </citation>
    <scope>NUCLEOTIDE SEQUENCE [LARGE SCALE GENOMIC DNA]</scope>
    <source>
        <strain evidence="2 3">CBS 144469</strain>
    </source>
</reference>
<evidence type="ECO:0000313" key="3">
    <source>
        <dbReference type="Proteomes" id="UP000521943"/>
    </source>
</evidence>
<feature type="compositionally biased region" description="Acidic residues" evidence="1">
    <location>
        <begin position="19"/>
        <end position="30"/>
    </location>
</feature>
<evidence type="ECO:0000256" key="1">
    <source>
        <dbReference type="SAM" id="MobiDB-lite"/>
    </source>
</evidence>
<feature type="region of interest" description="Disordered" evidence="1">
    <location>
        <begin position="75"/>
        <end position="94"/>
    </location>
</feature>
<proteinExistence type="predicted"/>
<comment type="caution">
    <text evidence="2">The sequence shown here is derived from an EMBL/GenBank/DDBJ whole genome shotgun (WGS) entry which is preliminary data.</text>
</comment>
<evidence type="ECO:0000313" key="2">
    <source>
        <dbReference type="EMBL" id="KAF6750738.1"/>
    </source>
</evidence>
<name>A0A8H6M0C7_9AGAR</name>
<dbReference type="Proteomes" id="UP000521943">
    <property type="component" value="Unassembled WGS sequence"/>
</dbReference>
<dbReference type="EMBL" id="JACGCI010000055">
    <property type="protein sequence ID" value="KAF6750738.1"/>
    <property type="molecule type" value="Genomic_DNA"/>
</dbReference>
<gene>
    <name evidence="2" type="ORF">DFP72DRAFT_851539</name>
</gene>
<feature type="compositionally biased region" description="Polar residues" evidence="1">
    <location>
        <begin position="182"/>
        <end position="201"/>
    </location>
</feature>
<organism evidence="2 3">
    <name type="scientific">Ephemerocybe angulata</name>
    <dbReference type="NCBI Taxonomy" id="980116"/>
    <lineage>
        <taxon>Eukaryota</taxon>
        <taxon>Fungi</taxon>
        <taxon>Dikarya</taxon>
        <taxon>Basidiomycota</taxon>
        <taxon>Agaricomycotina</taxon>
        <taxon>Agaricomycetes</taxon>
        <taxon>Agaricomycetidae</taxon>
        <taxon>Agaricales</taxon>
        <taxon>Agaricineae</taxon>
        <taxon>Psathyrellaceae</taxon>
        <taxon>Ephemerocybe</taxon>
    </lineage>
</organism>
<keyword evidence="3" id="KW-1185">Reference proteome</keyword>